<protein>
    <submittedName>
        <fullName evidence="10">Large conductance mechanosensitive channel</fullName>
    </submittedName>
</protein>
<dbReference type="Gene3D" id="1.10.1200.120">
    <property type="entry name" value="Large-conductance mechanosensitive channel, MscL, domain 1"/>
    <property type="match status" value="1"/>
</dbReference>
<dbReference type="EMBL" id="JAGIOL010000001">
    <property type="protein sequence ID" value="MBP2437276.1"/>
    <property type="molecule type" value="Genomic_DNA"/>
</dbReference>
<feature type="transmembrane region" description="Helical" evidence="9">
    <location>
        <begin position="6"/>
        <end position="26"/>
    </location>
</feature>
<evidence type="ECO:0000313" key="10">
    <source>
        <dbReference type="EMBL" id="MBP2437276.1"/>
    </source>
</evidence>
<evidence type="ECO:0000256" key="1">
    <source>
        <dbReference type="ARBA" id="ARBA00004141"/>
    </source>
</evidence>
<gene>
    <name evidence="10" type="ORF">JOF34_001862</name>
</gene>
<dbReference type="PANTHER" id="PTHR30266">
    <property type="entry name" value="MECHANOSENSITIVE CHANNEL MSCL"/>
    <property type="match status" value="1"/>
</dbReference>
<keyword evidence="6" id="KW-0406">Ion transport</keyword>
<name>A0ABS4ZJ13_9MICO</name>
<dbReference type="Proteomes" id="UP001519362">
    <property type="component" value="Unassembled WGS sequence"/>
</dbReference>
<dbReference type="InterPro" id="IPR037673">
    <property type="entry name" value="MSC/AndL"/>
</dbReference>
<dbReference type="Pfam" id="PF01741">
    <property type="entry name" value="MscL"/>
    <property type="match status" value="1"/>
</dbReference>
<dbReference type="SUPFAM" id="SSF81330">
    <property type="entry name" value="Gated mechanosensitive channel"/>
    <property type="match status" value="1"/>
</dbReference>
<evidence type="ECO:0000256" key="6">
    <source>
        <dbReference type="ARBA" id="ARBA00023065"/>
    </source>
</evidence>
<feature type="transmembrane region" description="Helical" evidence="9">
    <location>
        <begin position="61"/>
        <end position="85"/>
    </location>
</feature>
<evidence type="ECO:0000256" key="9">
    <source>
        <dbReference type="SAM" id="Phobius"/>
    </source>
</evidence>
<keyword evidence="11" id="KW-1185">Reference proteome</keyword>
<evidence type="ECO:0000256" key="2">
    <source>
        <dbReference type="ARBA" id="ARBA00022448"/>
    </source>
</evidence>
<keyword evidence="3" id="KW-1003">Cell membrane</keyword>
<evidence type="ECO:0000256" key="8">
    <source>
        <dbReference type="ARBA" id="ARBA00023303"/>
    </source>
</evidence>
<organism evidence="10 11">
    <name type="scientific">Microbacterium amylolyticum</name>
    <dbReference type="NCBI Taxonomy" id="936337"/>
    <lineage>
        <taxon>Bacteria</taxon>
        <taxon>Bacillati</taxon>
        <taxon>Actinomycetota</taxon>
        <taxon>Actinomycetes</taxon>
        <taxon>Micrococcales</taxon>
        <taxon>Microbacteriaceae</taxon>
        <taxon>Microbacterium</taxon>
    </lineage>
</organism>
<evidence type="ECO:0000256" key="4">
    <source>
        <dbReference type="ARBA" id="ARBA00022692"/>
    </source>
</evidence>
<keyword evidence="2" id="KW-0813">Transport</keyword>
<keyword evidence="4 9" id="KW-0812">Transmembrane</keyword>
<keyword evidence="7 9" id="KW-0472">Membrane</keyword>
<evidence type="ECO:0000256" key="5">
    <source>
        <dbReference type="ARBA" id="ARBA00022989"/>
    </source>
</evidence>
<reference evidence="10 11" key="1">
    <citation type="submission" date="2021-03" db="EMBL/GenBank/DDBJ databases">
        <title>Sequencing the genomes of 1000 actinobacteria strains.</title>
        <authorList>
            <person name="Klenk H.-P."/>
        </authorList>
    </citation>
    <scope>NUCLEOTIDE SEQUENCE [LARGE SCALE GENOMIC DNA]</scope>
    <source>
        <strain evidence="10 11">DSM 24221</strain>
    </source>
</reference>
<evidence type="ECO:0000256" key="3">
    <source>
        <dbReference type="ARBA" id="ARBA00022475"/>
    </source>
</evidence>
<dbReference type="NCBIfam" id="TIGR00220">
    <property type="entry name" value="mscL"/>
    <property type="match status" value="1"/>
</dbReference>
<comment type="caution">
    <text evidence="10">The sequence shown here is derived from an EMBL/GenBank/DDBJ whole genome shotgun (WGS) entry which is preliminary data.</text>
</comment>
<dbReference type="InterPro" id="IPR001185">
    <property type="entry name" value="MS_channel"/>
</dbReference>
<comment type="subcellular location">
    <subcellularLocation>
        <location evidence="1">Membrane</location>
        <topology evidence="1">Multi-pass membrane protein</topology>
    </subcellularLocation>
</comment>
<sequence>MRGSVVELAVAVVIGTAFTAIVTVFVESIINPLIALFFSADSLDTALIVQVPTLLGGTSTFAFGAVLGAALNFLVVAAVVYFVLVMPMNRLAARRDSGADEDLPPSQEQLLTEIRDLLQAQQTK</sequence>
<evidence type="ECO:0000313" key="11">
    <source>
        <dbReference type="Proteomes" id="UP001519362"/>
    </source>
</evidence>
<dbReference type="PANTHER" id="PTHR30266:SF2">
    <property type="entry name" value="LARGE-CONDUCTANCE MECHANOSENSITIVE CHANNEL"/>
    <property type="match status" value="1"/>
</dbReference>
<dbReference type="InterPro" id="IPR036019">
    <property type="entry name" value="MscL_channel"/>
</dbReference>
<proteinExistence type="predicted"/>
<accession>A0ABS4ZJ13</accession>
<keyword evidence="5 9" id="KW-1133">Transmembrane helix</keyword>
<evidence type="ECO:0000256" key="7">
    <source>
        <dbReference type="ARBA" id="ARBA00023136"/>
    </source>
</evidence>
<dbReference type="RefSeq" id="WP_241245087.1">
    <property type="nucleotide sequence ID" value="NZ_CP049253.1"/>
</dbReference>
<keyword evidence="8" id="KW-0407">Ion channel</keyword>